<dbReference type="InterPro" id="IPR035979">
    <property type="entry name" value="RBD_domain_sf"/>
</dbReference>
<dbReference type="PANTHER" id="PTHR48027">
    <property type="entry name" value="HETEROGENEOUS NUCLEAR RIBONUCLEOPROTEIN 87F-RELATED"/>
    <property type="match status" value="1"/>
</dbReference>
<proteinExistence type="predicted"/>
<reference evidence="5 6" key="1">
    <citation type="submission" date="2013-01" db="EMBL/GenBank/DDBJ databases">
        <authorList>
            <person name="Hannick L."/>
            <person name="Zafar N."/>
            <person name="Lorenzi H."/>
            <person name="Ali I.A."/>
            <person name="Petri W.P."/>
            <person name="Caler E."/>
        </authorList>
    </citation>
    <scope>NUCLEOTIDE SEQUENCE [LARGE SCALE GENOMIC DNA]</scope>
    <source>
        <strain evidence="6">HM3:IMSS-B</strain>
    </source>
</reference>
<feature type="compositionally biased region" description="Basic and acidic residues" evidence="3">
    <location>
        <begin position="70"/>
        <end position="138"/>
    </location>
</feature>
<evidence type="ECO:0000259" key="4">
    <source>
        <dbReference type="PROSITE" id="PS50102"/>
    </source>
</evidence>
<dbReference type="SUPFAM" id="SSF54928">
    <property type="entry name" value="RNA-binding domain, RBD"/>
    <property type="match status" value="1"/>
</dbReference>
<protein>
    <submittedName>
        <fullName evidence="5">RNA recognition motif domain-containing protein</fullName>
    </submittedName>
</protein>
<dbReference type="OrthoDB" id="439808at2759"/>
<feature type="region of interest" description="Disordered" evidence="3">
    <location>
        <begin position="65"/>
        <end position="138"/>
    </location>
</feature>
<dbReference type="Pfam" id="PF00076">
    <property type="entry name" value="RRM_1"/>
    <property type="match status" value="1"/>
</dbReference>
<dbReference type="InterPro" id="IPR052462">
    <property type="entry name" value="SLIRP/GR-RBP-like"/>
</dbReference>
<dbReference type="AlphaFoldDB" id="M3SE59"/>
<evidence type="ECO:0000256" key="2">
    <source>
        <dbReference type="PROSITE-ProRule" id="PRU00176"/>
    </source>
</evidence>
<dbReference type="Proteomes" id="UP000030781">
    <property type="component" value="Unassembled WGS sequence"/>
</dbReference>
<evidence type="ECO:0000256" key="1">
    <source>
        <dbReference type="ARBA" id="ARBA00022884"/>
    </source>
</evidence>
<dbReference type="VEuPathDB" id="AmoebaDB:EHI8A_027820"/>
<dbReference type="InterPro" id="IPR000504">
    <property type="entry name" value="RRM_dom"/>
</dbReference>
<dbReference type="EMBL" id="KB609981">
    <property type="protein sequence ID" value="EMH77549.1"/>
    <property type="molecule type" value="Genomic_DNA"/>
</dbReference>
<dbReference type="PROSITE" id="PS50102">
    <property type="entry name" value="RRM"/>
    <property type="match status" value="1"/>
</dbReference>
<dbReference type="SMART" id="SM00360">
    <property type="entry name" value="RRM"/>
    <property type="match status" value="1"/>
</dbReference>
<evidence type="ECO:0000313" key="6">
    <source>
        <dbReference type="Proteomes" id="UP000030781"/>
    </source>
</evidence>
<evidence type="ECO:0000313" key="5">
    <source>
        <dbReference type="EMBL" id="EMH77549.1"/>
    </source>
</evidence>
<accession>M3SE59</accession>
<sequence>MTRLYIGSLAYSVTDESLKAAFEKFGTVTDYIGKVVTDRDSQRSKGFGFVTFEKDEDAKKAIEEMNEQELEGRRIKVDVSRPREEGRRRDYRHDDRDSRRDYRSRDDHYRRDYHHDDRRDSHRDERRDSHRDDDKNYD</sequence>
<keyword evidence="1 2" id="KW-0694">RNA-binding</keyword>
<dbReference type="Gene3D" id="3.30.70.330">
    <property type="match status" value="1"/>
</dbReference>
<feature type="domain" description="RRM" evidence="4">
    <location>
        <begin position="2"/>
        <end position="82"/>
    </location>
</feature>
<evidence type="ECO:0000256" key="3">
    <source>
        <dbReference type="SAM" id="MobiDB-lite"/>
    </source>
</evidence>
<organism evidence="5 6">
    <name type="scientific">Entamoeba histolytica HM-1:IMSS-B</name>
    <dbReference type="NCBI Taxonomy" id="885319"/>
    <lineage>
        <taxon>Eukaryota</taxon>
        <taxon>Amoebozoa</taxon>
        <taxon>Evosea</taxon>
        <taxon>Archamoebae</taxon>
        <taxon>Mastigamoebida</taxon>
        <taxon>Entamoebidae</taxon>
        <taxon>Entamoeba</taxon>
    </lineage>
</organism>
<gene>
    <name evidence="5" type="ORF">EHI8A_027820</name>
</gene>
<dbReference type="GO" id="GO:0003723">
    <property type="term" value="F:RNA binding"/>
    <property type="evidence" value="ECO:0007669"/>
    <property type="project" value="UniProtKB-UniRule"/>
</dbReference>
<name>M3SE59_ENTH1</name>
<dbReference type="InterPro" id="IPR012677">
    <property type="entry name" value="Nucleotide-bd_a/b_plait_sf"/>
</dbReference>